<keyword evidence="7" id="KW-1185">Reference proteome</keyword>
<dbReference type="SUPFAM" id="SSF53032">
    <property type="entry name" value="tRNA-intron endonuclease catalytic domain-like"/>
    <property type="match status" value="1"/>
</dbReference>
<name>A0A915DYI4_9BILA</name>
<accession>A0A915DYI4</accession>
<evidence type="ECO:0000256" key="2">
    <source>
        <dbReference type="ARBA" id="ARBA00012573"/>
    </source>
</evidence>
<dbReference type="PANTHER" id="PTHR13070">
    <property type="entry name" value="TRNA-SPLICING ENDONUCLEASE SUBUNIT SEN34-RELATED"/>
    <property type="match status" value="1"/>
</dbReference>
<dbReference type="AlphaFoldDB" id="A0A915DYI4"/>
<dbReference type="EC" id="4.6.1.16" evidence="2"/>
<dbReference type="GO" id="GO:0000213">
    <property type="term" value="F:tRNA-intron lyase activity"/>
    <property type="evidence" value="ECO:0007669"/>
    <property type="project" value="UniProtKB-EC"/>
</dbReference>
<sequence length="285" mass="32922">METSDDLPLFDFKLSVDEAWARVQAMCTSEQPVFPLLNIDQIGLHSFVVVDQNDVKLLKDRYRMIADSFSRNRPLVSFSSARLLPEQTQILLENGFAQVRKISNIQPLSSIHQYQSYSVEEPIEEQFSQHPENESSLRVTAVKMVLEDRNEADALCATEDEVKSAMQELRLRTREKHIEESARWRLPPCNLSYELISDPEFPSDPVYLTRLQTFRDLWRKGFYLTNGTKFGCDYLAYTKPPGEEHSRFMVICMGAESSKSSIDLIAISRVASQVQKKMNWWKGNR</sequence>
<dbReference type="InterPro" id="IPR006677">
    <property type="entry name" value="tRNA_intron_Endonuc_cat-like"/>
</dbReference>
<feature type="domain" description="tRNA intron endonuclease catalytic" evidence="6">
    <location>
        <begin position="209"/>
        <end position="278"/>
    </location>
</feature>
<proteinExistence type="inferred from homology"/>
<dbReference type="Pfam" id="PF01974">
    <property type="entry name" value="tRNA_int_endo"/>
    <property type="match status" value="1"/>
</dbReference>
<dbReference type="GO" id="GO:0003676">
    <property type="term" value="F:nucleic acid binding"/>
    <property type="evidence" value="ECO:0007669"/>
    <property type="project" value="InterPro"/>
</dbReference>
<evidence type="ECO:0000256" key="5">
    <source>
        <dbReference type="ARBA" id="ARBA00034031"/>
    </source>
</evidence>
<dbReference type="Gene3D" id="3.40.1350.10">
    <property type="match status" value="1"/>
</dbReference>
<dbReference type="InterPro" id="IPR036167">
    <property type="entry name" value="tRNA_intron_Endo_cat-like_sf"/>
</dbReference>
<keyword evidence="3" id="KW-0819">tRNA processing</keyword>
<evidence type="ECO:0000256" key="3">
    <source>
        <dbReference type="ARBA" id="ARBA00022694"/>
    </source>
</evidence>
<dbReference type="GO" id="GO:0005634">
    <property type="term" value="C:nucleus"/>
    <property type="evidence" value="ECO:0007669"/>
    <property type="project" value="UniProtKB-ARBA"/>
</dbReference>
<evidence type="ECO:0000313" key="7">
    <source>
        <dbReference type="Proteomes" id="UP000887574"/>
    </source>
</evidence>
<dbReference type="PANTHER" id="PTHR13070:SF0">
    <property type="entry name" value="TRNA-SPLICING ENDONUCLEASE SUBUNIT SEN34"/>
    <property type="match status" value="1"/>
</dbReference>
<protein>
    <recommendedName>
        <fullName evidence="2">tRNA-intron lyase</fullName>
        <ecNumber evidence="2">4.6.1.16</ecNumber>
    </recommendedName>
</protein>
<evidence type="ECO:0000313" key="8">
    <source>
        <dbReference type="WBParaSite" id="jg24528"/>
    </source>
</evidence>
<dbReference type="CDD" id="cd22363">
    <property type="entry name" value="tRNA-intron_lyase_C"/>
    <property type="match status" value="1"/>
</dbReference>
<dbReference type="InterPro" id="IPR011856">
    <property type="entry name" value="tRNA_endonuc-like_dom_sf"/>
</dbReference>
<dbReference type="GO" id="GO:0000379">
    <property type="term" value="P:tRNA-type intron splice site recognition and cleavage"/>
    <property type="evidence" value="ECO:0007669"/>
    <property type="project" value="TreeGrafter"/>
</dbReference>
<comment type="similarity">
    <text evidence="1">Belongs to the tRNA-intron endonuclease family.</text>
</comment>
<dbReference type="WBParaSite" id="jg24528">
    <property type="protein sequence ID" value="jg24528"/>
    <property type="gene ID" value="jg24528"/>
</dbReference>
<reference evidence="8" key="1">
    <citation type="submission" date="2022-11" db="UniProtKB">
        <authorList>
            <consortium name="WormBaseParasite"/>
        </authorList>
    </citation>
    <scope>IDENTIFICATION</scope>
</reference>
<evidence type="ECO:0000256" key="4">
    <source>
        <dbReference type="ARBA" id="ARBA00023239"/>
    </source>
</evidence>
<keyword evidence="4" id="KW-0456">Lyase</keyword>
<evidence type="ECO:0000256" key="1">
    <source>
        <dbReference type="ARBA" id="ARBA00008078"/>
    </source>
</evidence>
<organism evidence="7 8">
    <name type="scientific">Ditylenchus dipsaci</name>
    <dbReference type="NCBI Taxonomy" id="166011"/>
    <lineage>
        <taxon>Eukaryota</taxon>
        <taxon>Metazoa</taxon>
        <taxon>Ecdysozoa</taxon>
        <taxon>Nematoda</taxon>
        <taxon>Chromadorea</taxon>
        <taxon>Rhabditida</taxon>
        <taxon>Tylenchina</taxon>
        <taxon>Tylenchomorpha</taxon>
        <taxon>Sphaerularioidea</taxon>
        <taxon>Anguinidae</taxon>
        <taxon>Anguininae</taxon>
        <taxon>Ditylenchus</taxon>
    </lineage>
</organism>
<comment type="catalytic activity">
    <reaction evidence="5">
        <text>pretRNA = a 3'-half-tRNA molecule with a 5'-OH end + a 5'-half-tRNA molecule with a 2',3'-cyclic phosphate end + an intron with a 2',3'-cyclic phosphate and a 5'-hydroxyl terminus.</text>
        <dbReference type="EC" id="4.6.1.16"/>
    </reaction>
</comment>
<evidence type="ECO:0000259" key="6">
    <source>
        <dbReference type="Pfam" id="PF01974"/>
    </source>
</evidence>
<dbReference type="Proteomes" id="UP000887574">
    <property type="component" value="Unplaced"/>
</dbReference>